<comment type="caution">
    <text evidence="1">The sequence shown here is derived from an EMBL/GenBank/DDBJ whole genome shotgun (WGS) entry which is preliminary data.</text>
</comment>
<keyword evidence="2" id="KW-1185">Reference proteome</keyword>
<organism evidence="1 2">
    <name type="scientific">Camellia lanceoleosa</name>
    <dbReference type="NCBI Taxonomy" id="1840588"/>
    <lineage>
        <taxon>Eukaryota</taxon>
        <taxon>Viridiplantae</taxon>
        <taxon>Streptophyta</taxon>
        <taxon>Embryophyta</taxon>
        <taxon>Tracheophyta</taxon>
        <taxon>Spermatophyta</taxon>
        <taxon>Magnoliopsida</taxon>
        <taxon>eudicotyledons</taxon>
        <taxon>Gunneridae</taxon>
        <taxon>Pentapetalae</taxon>
        <taxon>asterids</taxon>
        <taxon>Ericales</taxon>
        <taxon>Theaceae</taxon>
        <taxon>Camellia</taxon>
    </lineage>
</organism>
<accession>A0ACC0I1T8</accession>
<proteinExistence type="predicted"/>
<gene>
    <name evidence="1" type="ORF">LOK49_LG04G02514</name>
</gene>
<protein>
    <submittedName>
        <fullName evidence="1">Ribonuclease H protein</fullName>
    </submittedName>
</protein>
<name>A0ACC0I1T8_9ERIC</name>
<dbReference type="Proteomes" id="UP001060215">
    <property type="component" value="Chromosome 2"/>
</dbReference>
<evidence type="ECO:0000313" key="1">
    <source>
        <dbReference type="EMBL" id="KAI8019758.1"/>
    </source>
</evidence>
<dbReference type="EMBL" id="CM045759">
    <property type="protein sequence ID" value="KAI8019758.1"/>
    <property type="molecule type" value="Genomic_DNA"/>
</dbReference>
<reference evidence="1 2" key="1">
    <citation type="journal article" date="2022" name="Plant J.">
        <title>Chromosome-level genome of Camellia lanceoleosa provides a valuable resource for understanding genome evolution and self-incompatibility.</title>
        <authorList>
            <person name="Gong W."/>
            <person name="Xiao S."/>
            <person name="Wang L."/>
            <person name="Liao Z."/>
            <person name="Chang Y."/>
            <person name="Mo W."/>
            <person name="Hu G."/>
            <person name="Li W."/>
            <person name="Zhao G."/>
            <person name="Zhu H."/>
            <person name="Hu X."/>
            <person name="Ji K."/>
            <person name="Xiang X."/>
            <person name="Song Q."/>
            <person name="Yuan D."/>
            <person name="Jin S."/>
            <person name="Zhang L."/>
        </authorList>
    </citation>
    <scope>NUCLEOTIDE SEQUENCE [LARGE SCALE GENOMIC DNA]</scope>
    <source>
        <strain evidence="1">SQ_2022a</strain>
    </source>
</reference>
<evidence type="ECO:0000313" key="2">
    <source>
        <dbReference type="Proteomes" id="UP001060215"/>
    </source>
</evidence>
<sequence>METLNLSEGCDECKDVPELCSVGKILAPEILNRTAVSNILESTWKPRSKLVISLCSDNVYMFQFADSKDRSKVLDEAPWSVMGNHLILQPLHLGMAVSDFEFRWCPFWVQVYGLPLDKMTKTHGVTIGNNLGKLIKVEALSDGLLLGRSFLRIRVEIDVTKPLLQGFILHRRNPFGEAMDDVRILYKYEKLSEFFYDCGRIGHDNTSCNFTFRDDGATSKYGPDMRTGLIKHIGVHPDRHQTESNADLARRSERGTSSKPRTTAGGGIRGYVPATVGGVLVRCEREEGDSLSCMPAQESVLLQGDTCLPTSADFMDLSLNRKALHEDLPTVRHPKLLKWDGLDDSVDKVERKFSLGAQSKVAGKEKKARSSGRKVRRPKKVQLVDVVVGNSESDMVVFSAGFISIKSPKPANNSVSFVKDVINPTLKDWDHRKISSLVSREEHDAIALIWHYNFIGSYTIKSGYQCALRLTADLPANIPSSSTQWCDSDWKFAWSLNLPPKLKHFVWRVCNNFLAAKQNLYHRCCSTSDMCQVCSQSSESIKHVFFGCAWTKAV</sequence>